<dbReference type="EMBL" id="BAAAEI010000012">
    <property type="protein sequence ID" value="GAA0357726.1"/>
    <property type="molecule type" value="Genomic_DNA"/>
</dbReference>
<proteinExistence type="predicted"/>
<dbReference type="Gene3D" id="2.60.40.1890">
    <property type="entry name" value="PCu(A)C copper chaperone"/>
    <property type="match status" value="1"/>
</dbReference>
<keyword evidence="1" id="KW-0732">Signal</keyword>
<dbReference type="RefSeq" id="WP_343844950.1">
    <property type="nucleotide sequence ID" value="NZ_BAAAEI010000012.1"/>
</dbReference>
<dbReference type="PANTHER" id="PTHR36302">
    <property type="entry name" value="BLR7088 PROTEIN"/>
    <property type="match status" value="1"/>
</dbReference>
<dbReference type="InterPro" id="IPR058248">
    <property type="entry name" value="Lxx211020-like"/>
</dbReference>
<comment type="caution">
    <text evidence="2">The sequence shown here is derived from an EMBL/GenBank/DDBJ whole genome shotgun (WGS) entry which is preliminary data.</text>
</comment>
<gene>
    <name evidence="2" type="ORF">GCM10009092_22430</name>
</gene>
<evidence type="ECO:0000313" key="3">
    <source>
        <dbReference type="Proteomes" id="UP001501757"/>
    </source>
</evidence>
<dbReference type="Pfam" id="PF04314">
    <property type="entry name" value="PCuAC"/>
    <property type="match status" value="1"/>
</dbReference>
<dbReference type="SUPFAM" id="SSF110087">
    <property type="entry name" value="DR1885-like metal-binding protein"/>
    <property type="match status" value="1"/>
</dbReference>
<keyword evidence="3" id="KW-1185">Reference proteome</keyword>
<dbReference type="InterPro" id="IPR036182">
    <property type="entry name" value="PCuAC_sf"/>
</dbReference>
<sequence length="162" mass="17761">MRHVLRLLLTLPFALLSVSAFTHSYANSKLSIDHPWARPTLAVTGTGAVYLNIDNPQSQDEKLIAATVADTLATSVQIHQTLHQNDMTMMREAKDGILIAANSNLHLTPGGTHIMLIGLKTPLKEGDTFPLTLHFARSGQLEVQVKVEDNPSASAMQHHHHH</sequence>
<evidence type="ECO:0000256" key="1">
    <source>
        <dbReference type="SAM" id="SignalP"/>
    </source>
</evidence>
<accession>A0ABN0X8P3</accession>
<reference evidence="2 3" key="1">
    <citation type="journal article" date="2019" name="Int. J. Syst. Evol. Microbiol.">
        <title>The Global Catalogue of Microorganisms (GCM) 10K type strain sequencing project: providing services to taxonomists for standard genome sequencing and annotation.</title>
        <authorList>
            <consortium name="The Broad Institute Genomics Platform"/>
            <consortium name="The Broad Institute Genome Sequencing Center for Infectious Disease"/>
            <person name="Wu L."/>
            <person name="Ma J."/>
        </authorList>
    </citation>
    <scope>NUCLEOTIDE SEQUENCE [LARGE SCALE GENOMIC DNA]</scope>
    <source>
        <strain evidence="2 3">JCM 13378</strain>
    </source>
</reference>
<name>A0ABN0X8P3_9ALTE</name>
<protein>
    <submittedName>
        <fullName evidence="2">Copper chaperone PCu(A)C</fullName>
    </submittedName>
</protein>
<dbReference type="InterPro" id="IPR007410">
    <property type="entry name" value="LpqE-like"/>
</dbReference>
<feature type="signal peptide" evidence="1">
    <location>
        <begin position="1"/>
        <end position="22"/>
    </location>
</feature>
<dbReference type="PANTHER" id="PTHR36302:SF1">
    <property type="entry name" value="COPPER CHAPERONE PCU(A)C"/>
    <property type="match status" value="1"/>
</dbReference>
<feature type="chain" id="PRO_5047473869" evidence="1">
    <location>
        <begin position="23"/>
        <end position="162"/>
    </location>
</feature>
<evidence type="ECO:0000313" key="2">
    <source>
        <dbReference type="EMBL" id="GAA0357726.1"/>
    </source>
</evidence>
<organism evidence="2 3">
    <name type="scientific">Bowmanella denitrificans</name>
    <dbReference type="NCBI Taxonomy" id="366582"/>
    <lineage>
        <taxon>Bacteria</taxon>
        <taxon>Pseudomonadati</taxon>
        <taxon>Pseudomonadota</taxon>
        <taxon>Gammaproteobacteria</taxon>
        <taxon>Alteromonadales</taxon>
        <taxon>Alteromonadaceae</taxon>
        <taxon>Bowmanella</taxon>
    </lineage>
</organism>
<dbReference type="Proteomes" id="UP001501757">
    <property type="component" value="Unassembled WGS sequence"/>
</dbReference>